<dbReference type="EMBL" id="GBRH01168922">
    <property type="protein sequence ID" value="JAE28974.1"/>
    <property type="molecule type" value="Transcribed_RNA"/>
</dbReference>
<protein>
    <submittedName>
        <fullName evidence="1">Uncharacterized protein</fullName>
    </submittedName>
</protein>
<accession>A0A0A9GZK6</accession>
<reference evidence="1" key="2">
    <citation type="journal article" date="2015" name="Data Brief">
        <title>Shoot transcriptome of the giant reed, Arundo donax.</title>
        <authorList>
            <person name="Barrero R.A."/>
            <person name="Guerrero F.D."/>
            <person name="Moolhuijzen P."/>
            <person name="Goolsby J.A."/>
            <person name="Tidwell J."/>
            <person name="Bellgard S.E."/>
            <person name="Bellgard M.I."/>
        </authorList>
    </citation>
    <scope>NUCLEOTIDE SEQUENCE</scope>
    <source>
        <tissue evidence="1">Shoot tissue taken approximately 20 cm above the soil surface</tissue>
    </source>
</reference>
<proteinExistence type="predicted"/>
<reference evidence="1" key="1">
    <citation type="submission" date="2014-09" db="EMBL/GenBank/DDBJ databases">
        <authorList>
            <person name="Magalhaes I.L.F."/>
            <person name="Oliveira U."/>
            <person name="Santos F.R."/>
            <person name="Vidigal T.H.D.A."/>
            <person name="Brescovit A.D."/>
            <person name="Santos A.J."/>
        </authorList>
    </citation>
    <scope>NUCLEOTIDE SEQUENCE</scope>
    <source>
        <tissue evidence="1">Shoot tissue taken approximately 20 cm above the soil surface</tissue>
    </source>
</reference>
<evidence type="ECO:0000313" key="1">
    <source>
        <dbReference type="EMBL" id="JAE28974.1"/>
    </source>
</evidence>
<sequence length="39" mass="4375">MSMKGSSRSPLLAGHLPLQKQRVILQNKDLLRTEVWTAA</sequence>
<organism evidence="1">
    <name type="scientific">Arundo donax</name>
    <name type="common">Giant reed</name>
    <name type="synonym">Donax arundinaceus</name>
    <dbReference type="NCBI Taxonomy" id="35708"/>
    <lineage>
        <taxon>Eukaryota</taxon>
        <taxon>Viridiplantae</taxon>
        <taxon>Streptophyta</taxon>
        <taxon>Embryophyta</taxon>
        <taxon>Tracheophyta</taxon>
        <taxon>Spermatophyta</taxon>
        <taxon>Magnoliopsida</taxon>
        <taxon>Liliopsida</taxon>
        <taxon>Poales</taxon>
        <taxon>Poaceae</taxon>
        <taxon>PACMAD clade</taxon>
        <taxon>Arundinoideae</taxon>
        <taxon>Arundineae</taxon>
        <taxon>Arundo</taxon>
    </lineage>
</organism>
<dbReference type="AlphaFoldDB" id="A0A0A9GZK6"/>
<name>A0A0A9GZK6_ARUDO</name>